<dbReference type="Gene3D" id="1.25.40.880">
    <property type="entry name" value="Alkyl sulfatase, dimerisation domain"/>
    <property type="match status" value="1"/>
</dbReference>
<dbReference type="PROSITE" id="PS51257">
    <property type="entry name" value="PROKAR_LIPOPROTEIN"/>
    <property type="match status" value="1"/>
</dbReference>
<organism evidence="7 8">
    <name type="scientific">Achromobacter pestifer</name>
    <dbReference type="NCBI Taxonomy" id="1353889"/>
    <lineage>
        <taxon>Bacteria</taxon>
        <taxon>Pseudomonadati</taxon>
        <taxon>Pseudomonadota</taxon>
        <taxon>Betaproteobacteria</taxon>
        <taxon>Burkholderiales</taxon>
        <taxon>Alcaligenaceae</taxon>
        <taxon>Achromobacter</taxon>
    </lineage>
</organism>
<dbReference type="EMBL" id="CP053985">
    <property type="protein sequence ID" value="QKH35347.1"/>
    <property type="molecule type" value="Genomic_DNA"/>
</dbReference>
<dbReference type="Gene3D" id="3.60.15.30">
    <property type="entry name" value="Metallo-beta-lactamase domain"/>
    <property type="match status" value="1"/>
</dbReference>
<comment type="cofactor">
    <cofactor evidence="1">
        <name>Zn(2+)</name>
        <dbReference type="ChEBI" id="CHEBI:29105"/>
    </cofactor>
</comment>
<dbReference type="GO" id="GO:0046983">
    <property type="term" value="F:protein dimerization activity"/>
    <property type="evidence" value="ECO:0007669"/>
    <property type="project" value="InterPro"/>
</dbReference>
<dbReference type="GO" id="GO:0008800">
    <property type="term" value="F:beta-lactamase activity"/>
    <property type="evidence" value="ECO:0007669"/>
    <property type="project" value="InterPro"/>
</dbReference>
<accession>A0A7D4DY50</accession>
<dbReference type="PANTHER" id="PTHR43223:SF1">
    <property type="entry name" value="ALKYL_ARYL-SULFATASE BDS1"/>
    <property type="match status" value="1"/>
</dbReference>
<dbReference type="InterPro" id="IPR052195">
    <property type="entry name" value="Bact_Alkyl/Aryl-Sulfatase"/>
</dbReference>
<feature type="domain" description="Metallo-beta-lactamase" evidence="6">
    <location>
        <begin position="135"/>
        <end position="362"/>
    </location>
</feature>
<dbReference type="Pfam" id="PF00753">
    <property type="entry name" value="Lactamase_B"/>
    <property type="match status" value="1"/>
</dbReference>
<dbReference type="InterPro" id="IPR029228">
    <property type="entry name" value="Alkyl_sulf_dimr"/>
</dbReference>
<dbReference type="PROSITE" id="PS00743">
    <property type="entry name" value="BETA_LACTAMASE_B_1"/>
    <property type="match status" value="1"/>
</dbReference>
<evidence type="ECO:0000256" key="2">
    <source>
        <dbReference type="ARBA" id="ARBA00022723"/>
    </source>
</evidence>
<keyword evidence="4" id="KW-0862">Zinc</keyword>
<dbReference type="GO" id="GO:0008270">
    <property type="term" value="F:zinc ion binding"/>
    <property type="evidence" value="ECO:0007669"/>
    <property type="project" value="InterPro"/>
</dbReference>
<gene>
    <name evidence="7" type="ORF">FOC84_10480</name>
</gene>
<dbReference type="GO" id="GO:0017001">
    <property type="term" value="P:antibiotic catabolic process"/>
    <property type="evidence" value="ECO:0007669"/>
    <property type="project" value="InterPro"/>
</dbReference>
<dbReference type="KEGG" id="apes:FOC84_10480"/>
<dbReference type="GO" id="GO:0018741">
    <property type="term" value="F:linear primary-alkylsulfatase activity"/>
    <property type="evidence" value="ECO:0007669"/>
    <property type="project" value="InterPro"/>
</dbReference>
<proteinExistence type="inferred from homology"/>
<protein>
    <submittedName>
        <fullName evidence="7">MBL fold metallo-hydrolase</fullName>
    </submittedName>
</protein>
<dbReference type="Gene3D" id="3.30.1050.10">
    <property type="entry name" value="SCP2 sterol-binding domain"/>
    <property type="match status" value="1"/>
</dbReference>
<keyword evidence="8" id="KW-1185">Reference proteome</keyword>
<comment type="similarity">
    <text evidence="5">Belongs to the metallo-beta-lactamase superfamily. Type III sulfatase family.</text>
</comment>
<dbReference type="SUPFAM" id="SSF56281">
    <property type="entry name" value="Metallo-hydrolase/oxidoreductase"/>
    <property type="match status" value="1"/>
</dbReference>
<evidence type="ECO:0000313" key="8">
    <source>
        <dbReference type="Proteomes" id="UP000500970"/>
    </source>
</evidence>
<evidence type="ECO:0000313" key="7">
    <source>
        <dbReference type="EMBL" id="QKH35347.1"/>
    </source>
</evidence>
<dbReference type="InterPro" id="IPR036866">
    <property type="entry name" value="RibonucZ/Hydroxyglut_hydro"/>
</dbReference>
<dbReference type="RefSeq" id="WP_173144364.1">
    <property type="nucleotide sequence ID" value="NZ_CP053985.1"/>
</dbReference>
<evidence type="ECO:0000256" key="1">
    <source>
        <dbReference type="ARBA" id="ARBA00001947"/>
    </source>
</evidence>
<dbReference type="GO" id="GO:0018909">
    <property type="term" value="P:dodecyl sulfate metabolic process"/>
    <property type="evidence" value="ECO:0007669"/>
    <property type="project" value="InterPro"/>
</dbReference>
<dbReference type="Pfam" id="PF14863">
    <property type="entry name" value="Alkyl_sulf_dimr"/>
    <property type="match status" value="1"/>
</dbReference>
<evidence type="ECO:0000259" key="6">
    <source>
        <dbReference type="SMART" id="SM00849"/>
    </source>
</evidence>
<evidence type="ECO:0000256" key="4">
    <source>
        <dbReference type="ARBA" id="ARBA00022833"/>
    </source>
</evidence>
<dbReference type="AlphaFoldDB" id="A0A7D4DY50"/>
<sequence length="678" mass="74617">MRRKASNLGLLSTIGVLVLSTAGCSSPHSSRNYQFSAEQKGATSYTRDSNQAVYKELDFDSKVAFDDSRKGLIAPLINDGNIDGGVFNATAMNFMQDKKAPDTVNPSLWRHAQLANYGGLFKVTDHIYQVRGQDLSNLTIIETKNGVVFYDVEYAADTLAKSIELYQQHRGKRPLKGVIISHSHADHFGGFDGIIKAGLATEEELKGGKIPVIVPKGFLEEAVAENVTAGNIMARRAGYQYGNVLKPGPTGIITGALGPALANGASALPIPNREITKDGEKVTIDGVNFVFYLAPHSEAPAEMVMYIPEWKALSMAEDVNHLQHNIYTLRGAQTRDASVWAKYIGDAVARWGSDVQVHFGPHTWPVWGNKNVLEYMKNQRDVYQSLYDTTLRYANYGYRPDDIAENAKLPKSVFNQWDNRPYYGNTRNNLKSTYVRNLGWYSGNPAELAKYPDAERGKRYVETMGGESKVLDAAVASFKKGDYRFTADLLNNIVAYTADNKNANLLMADALEQLGYQEENSLYRNWYLAGAVELRTGGSVKNDLSTSSPEVIAGLPPELFISYLGMMVDQTKAEQAGNAVINLKLDDGSKFGLDLHNGVLNRVSNFQAANADATLDISKRDLLEFASGKSTMDTLESSGKAKISGDRNAVAKLNGIFALDLRNDMNLILPLQKENRIQ</sequence>
<dbReference type="SMART" id="SM00849">
    <property type="entry name" value="Lactamase_B"/>
    <property type="match status" value="1"/>
</dbReference>
<evidence type="ECO:0000256" key="3">
    <source>
        <dbReference type="ARBA" id="ARBA00022801"/>
    </source>
</evidence>
<dbReference type="InterPro" id="IPR029229">
    <property type="entry name" value="Alkyl_sulf_C"/>
</dbReference>
<evidence type="ECO:0000256" key="5">
    <source>
        <dbReference type="ARBA" id="ARBA00033751"/>
    </source>
</evidence>
<dbReference type="InterPro" id="IPR001018">
    <property type="entry name" value="Beta-lactamase_class-B_CS"/>
</dbReference>
<dbReference type="Pfam" id="PF14864">
    <property type="entry name" value="Alkyl_sulf_C"/>
    <property type="match status" value="1"/>
</dbReference>
<dbReference type="Proteomes" id="UP000500970">
    <property type="component" value="Chromosome"/>
</dbReference>
<dbReference type="PANTHER" id="PTHR43223">
    <property type="entry name" value="ALKYL/ARYL-SULFATASE"/>
    <property type="match status" value="1"/>
</dbReference>
<dbReference type="CDD" id="cd07710">
    <property type="entry name" value="arylsulfatase_Sdsa1-like_MBL-fold"/>
    <property type="match status" value="1"/>
</dbReference>
<keyword evidence="2" id="KW-0479">Metal-binding</keyword>
<dbReference type="InterPro" id="IPR036527">
    <property type="entry name" value="SCP2_sterol-bd_dom_sf"/>
</dbReference>
<dbReference type="InterPro" id="IPR044097">
    <property type="entry name" value="Bds1/SdsA1_MBL-fold"/>
</dbReference>
<dbReference type="InterPro" id="IPR038536">
    <property type="entry name" value="Alkyl/aryl-sulf_dimr_sf"/>
</dbReference>
<name>A0A7D4DY50_9BURK</name>
<keyword evidence="3 7" id="KW-0378">Hydrolase</keyword>
<dbReference type="SUPFAM" id="SSF55718">
    <property type="entry name" value="SCP-like"/>
    <property type="match status" value="1"/>
</dbReference>
<reference evidence="7 8" key="1">
    <citation type="submission" date="2020-05" db="EMBL/GenBank/DDBJ databases">
        <title>FDA dAtabase for Regulatory Grade micrObial Sequences (FDA-ARGOS): Supporting development and validation of Infectious Disease Dx tests.</title>
        <authorList>
            <person name="Sproer C."/>
            <person name="Gronow S."/>
            <person name="Severitt S."/>
            <person name="Schroder I."/>
            <person name="Tallon L."/>
            <person name="Sadzewicz L."/>
            <person name="Zhao X."/>
            <person name="Vavikolanu K."/>
            <person name="Mehta A."/>
            <person name="Aluvathingal J."/>
            <person name="Nadendla S."/>
            <person name="Myers T."/>
            <person name="Yan Y."/>
            <person name="Sichtig H."/>
        </authorList>
    </citation>
    <scope>NUCLEOTIDE SEQUENCE [LARGE SCALE GENOMIC DNA]</scope>
    <source>
        <strain evidence="7 8">FDAARGOS_790</strain>
    </source>
</reference>
<dbReference type="InterPro" id="IPR001279">
    <property type="entry name" value="Metallo-B-lactamas"/>
</dbReference>